<evidence type="ECO:0000256" key="6">
    <source>
        <dbReference type="ARBA" id="ARBA00022989"/>
    </source>
</evidence>
<evidence type="ECO:0000256" key="1">
    <source>
        <dbReference type="ARBA" id="ARBA00002480"/>
    </source>
</evidence>
<comment type="subcellular location">
    <subcellularLocation>
        <location evidence="2">Mitochondrion inner membrane</location>
    </subcellularLocation>
</comment>
<keyword evidence="5" id="KW-0999">Mitochondrion inner membrane</keyword>
<reference evidence="10 11" key="1">
    <citation type="submission" date="2018-09" db="EMBL/GenBank/DDBJ databases">
        <title>A high-quality reference genome of wild soybean provides a powerful tool to mine soybean genomes.</title>
        <authorList>
            <person name="Xie M."/>
            <person name="Chung C.Y.L."/>
            <person name="Li M.-W."/>
            <person name="Wong F.-L."/>
            <person name="Chan T.-F."/>
            <person name="Lam H.-M."/>
        </authorList>
    </citation>
    <scope>NUCLEOTIDE SEQUENCE [LARGE SCALE GENOMIC DNA]</scope>
    <source>
        <strain evidence="11">cv. W05</strain>
        <tissue evidence="10">Hypocotyl of etiolated seedlings</tissue>
    </source>
</reference>
<comment type="caution">
    <text evidence="10">The sequence shown here is derived from an EMBL/GenBank/DDBJ whole genome shotgun (WGS) entry which is preliminary data.</text>
</comment>
<dbReference type="AlphaFoldDB" id="A0A445IGI0"/>
<dbReference type="PANTHER" id="PTHR34372">
    <property type="entry name" value="CYTOCHROME C OXIDASE SUBUNIT 5C-2-RELATED"/>
    <property type="match status" value="1"/>
</dbReference>
<organism evidence="10 11">
    <name type="scientific">Glycine soja</name>
    <name type="common">Wild soybean</name>
    <dbReference type="NCBI Taxonomy" id="3848"/>
    <lineage>
        <taxon>Eukaryota</taxon>
        <taxon>Viridiplantae</taxon>
        <taxon>Streptophyta</taxon>
        <taxon>Embryophyta</taxon>
        <taxon>Tracheophyta</taxon>
        <taxon>Spermatophyta</taxon>
        <taxon>Magnoliopsida</taxon>
        <taxon>eudicotyledons</taxon>
        <taxon>Gunneridae</taxon>
        <taxon>Pentapetalae</taxon>
        <taxon>rosids</taxon>
        <taxon>fabids</taxon>
        <taxon>Fabales</taxon>
        <taxon>Fabaceae</taxon>
        <taxon>Papilionoideae</taxon>
        <taxon>50 kb inversion clade</taxon>
        <taxon>NPAAA clade</taxon>
        <taxon>indigoferoid/millettioid clade</taxon>
        <taxon>Phaseoleae</taxon>
        <taxon>Glycine</taxon>
        <taxon>Glycine subgen. Soja</taxon>
    </lineage>
</organism>
<sequence length="111" mass="12609">MDTLSDECFFAYSFDDRLRQSPASLSVIVENCLFSLRMQLSGFVICFVCYSWIAHATLKGPSVVKEIIIGITLGLAAGGVWKMHHWNEQRKTRTFYDLLEKGEITVVAEEQ</sequence>
<evidence type="ECO:0000256" key="3">
    <source>
        <dbReference type="ARBA" id="ARBA00009591"/>
    </source>
</evidence>
<dbReference type="GO" id="GO:0005743">
    <property type="term" value="C:mitochondrial inner membrane"/>
    <property type="evidence" value="ECO:0007669"/>
    <property type="project" value="UniProtKB-SubCell"/>
</dbReference>
<dbReference type="PANTHER" id="PTHR34372:SF2">
    <property type="entry name" value="CYTOCHROME C OXIDASE SUBUNIT 5C-2-RELATED"/>
    <property type="match status" value="1"/>
</dbReference>
<feature type="transmembrane region" description="Helical" evidence="9">
    <location>
        <begin position="63"/>
        <end position="81"/>
    </location>
</feature>
<comment type="function">
    <text evidence="1">This protein is one of the nuclear-coded polypeptide chains of cytochrome c oxidase, the terminal oxidase in mitochondrial electron transport.</text>
</comment>
<evidence type="ECO:0000256" key="2">
    <source>
        <dbReference type="ARBA" id="ARBA00004273"/>
    </source>
</evidence>
<dbReference type="EMBL" id="QZWG01000010">
    <property type="protein sequence ID" value="RZB85151.1"/>
    <property type="molecule type" value="Genomic_DNA"/>
</dbReference>
<name>A0A445IGI0_GLYSO</name>
<evidence type="ECO:0000256" key="8">
    <source>
        <dbReference type="ARBA" id="ARBA00023136"/>
    </source>
</evidence>
<comment type="similarity">
    <text evidence="3">Belongs to the cytochrome c oxidase subunit 5C family.</text>
</comment>
<dbReference type="Proteomes" id="UP000289340">
    <property type="component" value="Chromosome 10"/>
</dbReference>
<keyword evidence="8 9" id="KW-0472">Membrane</keyword>
<keyword evidence="11" id="KW-1185">Reference proteome</keyword>
<keyword evidence="6 9" id="KW-1133">Transmembrane helix</keyword>
<gene>
    <name evidence="10" type="ORF">D0Y65_025681</name>
</gene>
<dbReference type="InterPro" id="IPR008432">
    <property type="entry name" value="COX5C"/>
</dbReference>
<feature type="transmembrane region" description="Helical" evidence="9">
    <location>
        <begin position="40"/>
        <end position="57"/>
    </location>
</feature>
<keyword evidence="4 9" id="KW-0812">Transmembrane</keyword>
<keyword evidence="7" id="KW-0496">Mitochondrion</keyword>
<protein>
    <submittedName>
        <fullName evidence="10">Cytochrome c oxidase subunit 5C-2</fullName>
    </submittedName>
</protein>
<accession>A0A445IGI0</accession>
<evidence type="ECO:0000313" key="11">
    <source>
        <dbReference type="Proteomes" id="UP000289340"/>
    </source>
</evidence>
<evidence type="ECO:0000256" key="9">
    <source>
        <dbReference type="SAM" id="Phobius"/>
    </source>
</evidence>
<evidence type="ECO:0000256" key="4">
    <source>
        <dbReference type="ARBA" id="ARBA00022692"/>
    </source>
</evidence>
<evidence type="ECO:0000256" key="7">
    <source>
        <dbReference type="ARBA" id="ARBA00023128"/>
    </source>
</evidence>
<proteinExistence type="inferred from homology"/>
<evidence type="ECO:0000313" key="10">
    <source>
        <dbReference type="EMBL" id="RZB85151.1"/>
    </source>
</evidence>
<evidence type="ECO:0000256" key="5">
    <source>
        <dbReference type="ARBA" id="ARBA00022792"/>
    </source>
</evidence>